<evidence type="ECO:0000256" key="1">
    <source>
        <dbReference type="ARBA" id="ARBA00005953"/>
    </source>
</evidence>
<protein>
    <submittedName>
        <fullName evidence="3">4-hydroxybenzoyl-coa thioesterase family active site</fullName>
    </submittedName>
</protein>
<comment type="similarity">
    <text evidence="1">Belongs to the 4-hydroxybenzoyl-CoA thioesterase family.</text>
</comment>
<dbReference type="PANTHER" id="PTHR31793">
    <property type="entry name" value="4-HYDROXYBENZOYL-COA THIOESTERASE FAMILY MEMBER"/>
    <property type="match status" value="1"/>
</dbReference>
<dbReference type="CDD" id="cd00586">
    <property type="entry name" value="4HBT"/>
    <property type="match status" value="1"/>
</dbReference>
<name>A0A0W8G7P7_9ZZZZ</name>
<gene>
    <name evidence="3" type="ORF">ASZ90_000958</name>
</gene>
<sequence>MILKRDQFPLPDAWYRFRVSYGETDMMGVAYYGEYPHWFERARSRFIRERGMGYGDVEKRGIILPVREMHLRYIKSARYDDDILVRTAVREWGRASILFTYQVFGPPEGETLLAVGQTQHACVNPQGRPVAVPDWLKALFQGDPAP</sequence>
<dbReference type="Gene3D" id="3.10.129.10">
    <property type="entry name" value="Hotdog Thioesterase"/>
    <property type="match status" value="1"/>
</dbReference>
<dbReference type="InterPro" id="IPR050563">
    <property type="entry name" value="4-hydroxybenzoyl-CoA_TE"/>
</dbReference>
<dbReference type="AlphaFoldDB" id="A0A0W8G7P7"/>
<dbReference type="InterPro" id="IPR006684">
    <property type="entry name" value="YbgC/YbaW"/>
</dbReference>
<reference evidence="3" key="1">
    <citation type="journal article" date="2015" name="Proc. Natl. Acad. Sci. U.S.A.">
        <title>Networks of energetic and metabolic interactions define dynamics in microbial communities.</title>
        <authorList>
            <person name="Embree M."/>
            <person name="Liu J.K."/>
            <person name="Al-Bassam M.M."/>
            <person name="Zengler K."/>
        </authorList>
    </citation>
    <scope>NUCLEOTIDE SEQUENCE</scope>
</reference>
<evidence type="ECO:0000313" key="3">
    <source>
        <dbReference type="EMBL" id="KUG29176.1"/>
    </source>
</evidence>
<accession>A0A0W8G7P7</accession>
<dbReference type="SUPFAM" id="SSF54637">
    <property type="entry name" value="Thioesterase/thiol ester dehydrase-isomerase"/>
    <property type="match status" value="1"/>
</dbReference>
<dbReference type="PIRSF" id="PIRSF003230">
    <property type="entry name" value="YbgC"/>
    <property type="match status" value="1"/>
</dbReference>
<comment type="caution">
    <text evidence="3">The sequence shown here is derived from an EMBL/GenBank/DDBJ whole genome shotgun (WGS) entry which is preliminary data.</text>
</comment>
<dbReference type="GO" id="GO:0047617">
    <property type="term" value="F:fatty acyl-CoA hydrolase activity"/>
    <property type="evidence" value="ECO:0007669"/>
    <property type="project" value="TreeGrafter"/>
</dbReference>
<dbReference type="InterPro" id="IPR029069">
    <property type="entry name" value="HotDog_dom_sf"/>
</dbReference>
<evidence type="ECO:0000256" key="2">
    <source>
        <dbReference type="ARBA" id="ARBA00022801"/>
    </source>
</evidence>
<proteinExistence type="inferred from homology"/>
<dbReference type="NCBIfam" id="TIGR00051">
    <property type="entry name" value="YbgC/FadM family acyl-CoA thioesterase"/>
    <property type="match status" value="1"/>
</dbReference>
<organism evidence="3">
    <name type="scientific">hydrocarbon metagenome</name>
    <dbReference type="NCBI Taxonomy" id="938273"/>
    <lineage>
        <taxon>unclassified sequences</taxon>
        <taxon>metagenomes</taxon>
        <taxon>ecological metagenomes</taxon>
    </lineage>
</organism>
<dbReference type="EMBL" id="LNQE01000124">
    <property type="protein sequence ID" value="KUG29176.1"/>
    <property type="molecule type" value="Genomic_DNA"/>
</dbReference>
<dbReference type="PANTHER" id="PTHR31793:SF27">
    <property type="entry name" value="NOVEL THIOESTERASE SUPERFAMILY DOMAIN AND SAPOSIN A-TYPE DOMAIN CONTAINING PROTEIN (0610012H03RIK)"/>
    <property type="match status" value="1"/>
</dbReference>
<keyword evidence="2" id="KW-0378">Hydrolase</keyword>
<dbReference type="Pfam" id="PF13279">
    <property type="entry name" value="4HBT_2"/>
    <property type="match status" value="1"/>
</dbReference>